<dbReference type="Gene3D" id="3.30.420.10">
    <property type="entry name" value="Ribonuclease H-like superfamily/Ribonuclease H"/>
    <property type="match status" value="1"/>
</dbReference>
<evidence type="ECO:0000313" key="3">
    <source>
        <dbReference type="Proteomes" id="UP000053676"/>
    </source>
</evidence>
<dbReference type="KEGG" id="nai:NECAME_18539"/>
<dbReference type="EMBL" id="KI662043">
    <property type="protein sequence ID" value="ETN73029.1"/>
    <property type="molecule type" value="Genomic_DNA"/>
</dbReference>
<dbReference type="InterPro" id="IPR038717">
    <property type="entry name" value="Tc1-like_DDE_dom"/>
</dbReference>
<evidence type="ECO:0000259" key="1">
    <source>
        <dbReference type="Pfam" id="PF13358"/>
    </source>
</evidence>
<accession>W2STE5</accession>
<proteinExistence type="predicted"/>
<dbReference type="OrthoDB" id="7951431at2759"/>
<keyword evidence="3" id="KW-1185">Reference proteome</keyword>
<dbReference type="Pfam" id="PF13358">
    <property type="entry name" value="DDE_3"/>
    <property type="match status" value="1"/>
</dbReference>
<dbReference type="PANTHER" id="PTHR47326">
    <property type="entry name" value="TRANSPOSABLE ELEMENT TC3 TRANSPOSASE-LIKE PROTEIN"/>
    <property type="match status" value="1"/>
</dbReference>
<dbReference type="AlphaFoldDB" id="W2STE5"/>
<dbReference type="GO" id="GO:0003676">
    <property type="term" value="F:nucleic acid binding"/>
    <property type="evidence" value="ECO:0007669"/>
    <property type="project" value="InterPro"/>
</dbReference>
<name>W2STE5_NECAM</name>
<dbReference type="Proteomes" id="UP000053676">
    <property type="component" value="Unassembled WGS sequence"/>
</dbReference>
<organism evidence="2 3">
    <name type="scientific">Necator americanus</name>
    <name type="common">Human hookworm</name>
    <dbReference type="NCBI Taxonomy" id="51031"/>
    <lineage>
        <taxon>Eukaryota</taxon>
        <taxon>Metazoa</taxon>
        <taxon>Ecdysozoa</taxon>
        <taxon>Nematoda</taxon>
        <taxon>Chromadorea</taxon>
        <taxon>Rhabditida</taxon>
        <taxon>Rhabditina</taxon>
        <taxon>Rhabditomorpha</taxon>
        <taxon>Strongyloidea</taxon>
        <taxon>Ancylostomatidae</taxon>
        <taxon>Bunostominae</taxon>
        <taxon>Necator</taxon>
    </lineage>
</organism>
<feature type="domain" description="Tc1-like transposase DDE" evidence="1">
    <location>
        <begin position="45"/>
        <end position="107"/>
    </location>
</feature>
<dbReference type="STRING" id="51031.W2STE5"/>
<reference evidence="3" key="1">
    <citation type="journal article" date="2014" name="Nat. Genet.">
        <title>Genome of the human hookworm Necator americanus.</title>
        <authorList>
            <person name="Tang Y.T."/>
            <person name="Gao X."/>
            <person name="Rosa B.A."/>
            <person name="Abubucker S."/>
            <person name="Hallsworth-Pepin K."/>
            <person name="Martin J."/>
            <person name="Tyagi R."/>
            <person name="Heizer E."/>
            <person name="Zhang X."/>
            <person name="Bhonagiri-Palsikar V."/>
            <person name="Minx P."/>
            <person name="Warren W.C."/>
            <person name="Wang Q."/>
            <person name="Zhan B."/>
            <person name="Hotez P.J."/>
            <person name="Sternberg P.W."/>
            <person name="Dougall A."/>
            <person name="Gaze S.T."/>
            <person name="Mulvenna J."/>
            <person name="Sotillo J."/>
            <person name="Ranganathan S."/>
            <person name="Rabelo E.M."/>
            <person name="Wilson R.K."/>
            <person name="Felgner P.L."/>
            <person name="Bethony J."/>
            <person name="Hawdon J.M."/>
            <person name="Gasser R.B."/>
            <person name="Loukas A."/>
            <person name="Mitreva M."/>
        </authorList>
    </citation>
    <scope>NUCLEOTIDE SEQUENCE [LARGE SCALE GENOMIC DNA]</scope>
</reference>
<dbReference type="PANTHER" id="PTHR47326:SF1">
    <property type="entry name" value="HTH PSQ-TYPE DOMAIN-CONTAINING PROTEIN"/>
    <property type="match status" value="1"/>
</dbReference>
<sequence>MMLERFGWDATILEKPPLFEQEVIRYGYKDVTKPINTKVKKIGPYVFQQDSAPAHKAKSVQKWCKDNLHDFVSAEEWPPYSPDLNPMDYSIWSVLEAKACATPHRSLDCLKESLIKAWDEIDEDYLRRTIDAFPQRLHQCIVNGGDRVEQI</sequence>
<dbReference type="OMA" id="VWSICER"/>
<gene>
    <name evidence="2" type="ORF">NECAME_18539</name>
</gene>
<protein>
    <recommendedName>
        <fullName evidence="1">Tc1-like transposase DDE domain-containing protein</fullName>
    </recommendedName>
</protein>
<evidence type="ECO:0000313" key="2">
    <source>
        <dbReference type="EMBL" id="ETN73029.1"/>
    </source>
</evidence>
<dbReference type="InterPro" id="IPR036397">
    <property type="entry name" value="RNaseH_sf"/>
</dbReference>